<reference evidence="1" key="1">
    <citation type="submission" date="2021-06" db="EMBL/GenBank/DDBJ databases">
        <authorList>
            <person name="Kallberg Y."/>
            <person name="Tangrot J."/>
            <person name="Rosling A."/>
        </authorList>
    </citation>
    <scope>NUCLEOTIDE SEQUENCE</scope>
    <source>
        <strain evidence="1">87-6 pot B 2015</strain>
    </source>
</reference>
<feature type="non-terminal residue" evidence="1">
    <location>
        <position position="1"/>
    </location>
</feature>
<dbReference type="Proteomes" id="UP000789375">
    <property type="component" value="Unassembled WGS sequence"/>
</dbReference>
<sequence length="266" mass="30286">TNIPTAGIPEVVLQEVRYRETWDSYFQENVQEATRQSSHNALSTDLEILKSGTKARWKALAMQRDLTCTVCATPLTAGVGEEEFLVSTTHAPVFATPLTAGVGEEECLKRNSLSNNLPIFDDDIEDEDSSIEKLTFEPHIAKLLLPYRRVLEEMRNHHIEEELQRARNLSLMLKWSVVDHSLFKRPKFCPNLSRPAVNMNLLKSVLMETQNRNLRHAVIIVYNLIAKEIVDNVNSEIRQWLARLFGVHKNEHCVIDVQTALTAITS</sequence>
<proteinExistence type="predicted"/>
<dbReference type="AlphaFoldDB" id="A0A9N9NEG7"/>
<protein>
    <submittedName>
        <fullName evidence="1">459_t:CDS:1</fullName>
    </submittedName>
</protein>
<name>A0A9N9NEG7_FUNMO</name>
<feature type="non-terminal residue" evidence="1">
    <location>
        <position position="266"/>
    </location>
</feature>
<gene>
    <name evidence="1" type="ORF">FMOSSE_LOCUS15604</name>
</gene>
<keyword evidence="2" id="KW-1185">Reference proteome</keyword>
<evidence type="ECO:0000313" key="2">
    <source>
        <dbReference type="Proteomes" id="UP000789375"/>
    </source>
</evidence>
<accession>A0A9N9NEG7</accession>
<evidence type="ECO:0000313" key="1">
    <source>
        <dbReference type="EMBL" id="CAG8730097.1"/>
    </source>
</evidence>
<comment type="caution">
    <text evidence="1">The sequence shown here is derived from an EMBL/GenBank/DDBJ whole genome shotgun (WGS) entry which is preliminary data.</text>
</comment>
<organism evidence="1 2">
    <name type="scientific">Funneliformis mosseae</name>
    <name type="common">Endomycorrhizal fungus</name>
    <name type="synonym">Glomus mosseae</name>
    <dbReference type="NCBI Taxonomy" id="27381"/>
    <lineage>
        <taxon>Eukaryota</taxon>
        <taxon>Fungi</taxon>
        <taxon>Fungi incertae sedis</taxon>
        <taxon>Mucoromycota</taxon>
        <taxon>Glomeromycotina</taxon>
        <taxon>Glomeromycetes</taxon>
        <taxon>Glomerales</taxon>
        <taxon>Glomeraceae</taxon>
        <taxon>Funneliformis</taxon>
    </lineage>
</organism>
<dbReference type="EMBL" id="CAJVPP010016594">
    <property type="protein sequence ID" value="CAG8730097.1"/>
    <property type="molecule type" value="Genomic_DNA"/>
</dbReference>